<comment type="similarity">
    <text evidence="1">Belongs to the peptidase M28 family. M28B subfamily.</text>
</comment>
<protein>
    <recommendedName>
        <fullName evidence="9">Glutamate carboxypeptidase Tre2</fullName>
    </recommendedName>
</protein>
<feature type="compositionally biased region" description="Low complexity" evidence="2">
    <location>
        <begin position="758"/>
        <end position="769"/>
    </location>
</feature>
<evidence type="ECO:0000313" key="7">
    <source>
        <dbReference type="EMBL" id="OAX82630.1"/>
    </source>
</evidence>
<evidence type="ECO:0000256" key="3">
    <source>
        <dbReference type="SAM" id="Phobius"/>
    </source>
</evidence>
<accession>A0A1B7P0T3</accession>
<feature type="domain" description="Peptidase M28" evidence="6">
    <location>
        <begin position="502"/>
        <end position="685"/>
    </location>
</feature>
<organism evidence="7 8">
    <name type="scientific">Emergomyces africanus</name>
    <dbReference type="NCBI Taxonomy" id="1955775"/>
    <lineage>
        <taxon>Eukaryota</taxon>
        <taxon>Fungi</taxon>
        <taxon>Dikarya</taxon>
        <taxon>Ascomycota</taxon>
        <taxon>Pezizomycotina</taxon>
        <taxon>Eurotiomycetes</taxon>
        <taxon>Eurotiomycetidae</taxon>
        <taxon>Onygenales</taxon>
        <taxon>Ajellomycetaceae</taxon>
        <taxon>Emergomyces</taxon>
    </lineage>
</organism>
<keyword evidence="3" id="KW-0812">Transmembrane</keyword>
<dbReference type="SUPFAM" id="SSF52025">
    <property type="entry name" value="PA domain"/>
    <property type="match status" value="1"/>
</dbReference>
<dbReference type="Gene3D" id="3.40.630.10">
    <property type="entry name" value="Zn peptidases"/>
    <property type="match status" value="1"/>
</dbReference>
<dbReference type="FunFam" id="3.40.630.10:FF:000101">
    <property type="entry name" value="N-acetylated alpha-linked acidic dipeptidase like 1"/>
    <property type="match status" value="1"/>
</dbReference>
<dbReference type="Gene3D" id="3.50.30.30">
    <property type="match status" value="1"/>
</dbReference>
<reference evidence="7 8" key="1">
    <citation type="submission" date="2015-07" db="EMBL/GenBank/DDBJ databases">
        <title>Emmonsia species relationships and genome sequence.</title>
        <authorList>
            <person name="Cuomo C.A."/>
            <person name="Schwartz I.S."/>
            <person name="Kenyon C."/>
            <person name="de Hoog G.S."/>
            <person name="Govender N.P."/>
            <person name="Botha A."/>
            <person name="Moreno L."/>
            <person name="de Vries M."/>
            <person name="Munoz J.F."/>
            <person name="Stielow J.B."/>
        </authorList>
    </citation>
    <scope>NUCLEOTIDE SEQUENCE [LARGE SCALE GENOMIC DNA]</scope>
    <source>
        <strain evidence="7 8">CBS 136260</strain>
    </source>
</reference>
<feature type="region of interest" description="Disordered" evidence="2">
    <location>
        <begin position="744"/>
        <end position="771"/>
    </location>
</feature>
<dbReference type="GO" id="GO:0004180">
    <property type="term" value="F:carboxypeptidase activity"/>
    <property type="evidence" value="ECO:0007669"/>
    <property type="project" value="TreeGrafter"/>
</dbReference>
<dbReference type="InterPro" id="IPR003137">
    <property type="entry name" value="PA_domain"/>
</dbReference>
<dbReference type="FunFam" id="3.50.30.30:FF:000029">
    <property type="entry name" value="Glutamate carboxypeptidase Tre2, putative"/>
    <property type="match status" value="1"/>
</dbReference>
<feature type="compositionally biased region" description="Low complexity" evidence="2">
    <location>
        <begin position="79"/>
        <end position="88"/>
    </location>
</feature>
<keyword evidence="3" id="KW-1133">Transmembrane helix</keyword>
<evidence type="ECO:0000256" key="1">
    <source>
        <dbReference type="ARBA" id="ARBA00005634"/>
    </source>
</evidence>
<dbReference type="AlphaFoldDB" id="A0A1B7P0T3"/>
<dbReference type="Pfam" id="PF04389">
    <property type="entry name" value="Peptidase_M28"/>
    <property type="match status" value="1"/>
</dbReference>
<evidence type="ECO:0000313" key="8">
    <source>
        <dbReference type="Proteomes" id="UP000091918"/>
    </source>
</evidence>
<dbReference type="InterPro" id="IPR039373">
    <property type="entry name" value="Peptidase_M28B"/>
</dbReference>
<evidence type="ECO:0000259" key="4">
    <source>
        <dbReference type="Pfam" id="PF02225"/>
    </source>
</evidence>
<dbReference type="Proteomes" id="UP000091918">
    <property type="component" value="Unassembled WGS sequence"/>
</dbReference>
<proteinExistence type="inferred from homology"/>
<dbReference type="CDD" id="cd08022">
    <property type="entry name" value="M28_PSMA_like"/>
    <property type="match status" value="1"/>
</dbReference>
<evidence type="ECO:0000259" key="6">
    <source>
        <dbReference type="Pfam" id="PF04389"/>
    </source>
</evidence>
<dbReference type="CDD" id="cd02121">
    <property type="entry name" value="PA_GCPII_like"/>
    <property type="match status" value="1"/>
</dbReference>
<gene>
    <name evidence="7" type="ORF">ACJ72_03023</name>
</gene>
<dbReference type="Pfam" id="PF02225">
    <property type="entry name" value="PA"/>
    <property type="match status" value="1"/>
</dbReference>
<comment type="caution">
    <text evidence="7">The sequence shown here is derived from an EMBL/GenBank/DDBJ whole genome shotgun (WGS) entry which is preliminary data.</text>
</comment>
<feature type="transmembrane region" description="Helical" evidence="3">
    <location>
        <begin position="163"/>
        <end position="181"/>
    </location>
</feature>
<sequence>MSDEKSRYEFLPIPTYEEATSSRPSSSQSRLGPGEVSDDAERQGLLSRRSGEGQEPRYPGNYQPPTVESERSSLDFLPSSDGSSVRSSTVELRRELEQMDVEEPDETSGSSSSRSLFSKRFTHFKRSLSSIHLPLRKYLPKFNFKPQYLRDLMSRVEQQHCIVILRLIALFFVVTIIYFLIVSDVVSFVRPINIGQMYEPESVRIYVQNHINSTHIAENLKLMTAFPHVAGTKGNYVLAQLVEERFKSALFDSVSMEQFDVYLNFPKENGRRIAIVDPPELAWEAKIDEEQAYRGSPSKQYPVFHGHSKSGTVTGPLIYANYGSREDFKMLADMGVNLEGAIVLVRYYGTQGDRAQKIKAAELAGAAGCIIYSDPAQDGFVLGPEWPKGRYMPSDGVQRGGVSMMSWVVGDVLSPGFASSPGEKKRISPEESTALPKIPSIPIAWRDAQPLLKALRGHGKKVPKEWVGGVPEIDEWWSGDTSSPKVNLTNIQDEMERQPIFNVIGRIAGIEQSEKKIVVGSHRDAWCFGAAGPGSGTAVFLEVVRVFGLLRAHGWRPLRTIEFASWDGEEYNLIGSTEHVENDVDELRHNGFAYLNVDVGVSGNKFRASASPVFERVLLRVLERTSDPVTHQTLRSLWDQRGSTLEGLGAGSDYVAFQDIAGMSSIDFGFTGDPYPYHSCYDTFEWMAKFGDPGFKYHQVLGQIWALLILELSDSPILPFDLQTYASAVTKYVSDLEEYSKSKQIPPLRVRGPDQTSNNNNKNPNSDRNMVNMQPLHDAAKQFRESAAKFHWWGKRWNESITSSGGYESNVMAVKRMSHNSHMTYFETNLLDLGKDGGIPNRTQFKHVIFGPQAWSDYDEAFFPAIRDAIDAGDWTETQEWINKVSKIITDASIALVN</sequence>
<dbReference type="InterPro" id="IPR036757">
    <property type="entry name" value="TFR-like_dimer_dom_sf"/>
</dbReference>
<dbReference type="PANTHER" id="PTHR10404:SF71">
    <property type="entry name" value="CARBOXYPEPTIDASE TRE2, PUTATIVE (AFU_ORTHOLOGUE AFUA_3G10650)-RELATED"/>
    <property type="match status" value="1"/>
</dbReference>
<dbReference type="Gene3D" id="1.20.930.40">
    <property type="entry name" value="Transferrin receptor-like, dimerisation domain"/>
    <property type="match status" value="1"/>
</dbReference>
<feature type="region of interest" description="Disordered" evidence="2">
    <location>
        <begin position="1"/>
        <end position="114"/>
    </location>
</feature>
<dbReference type="InterPro" id="IPR007484">
    <property type="entry name" value="Peptidase_M28"/>
</dbReference>
<dbReference type="OrthoDB" id="5841748at2759"/>
<dbReference type="PANTHER" id="PTHR10404">
    <property type="entry name" value="N-ACETYLATED-ALPHA-LINKED ACIDIC DIPEPTIDASE"/>
    <property type="match status" value="1"/>
</dbReference>
<dbReference type="SUPFAM" id="SSF53187">
    <property type="entry name" value="Zn-dependent exopeptidases"/>
    <property type="match status" value="1"/>
</dbReference>
<keyword evidence="3" id="KW-0472">Membrane</keyword>
<keyword evidence="8" id="KW-1185">Reference proteome</keyword>
<dbReference type="InterPro" id="IPR007365">
    <property type="entry name" value="TFR-like_dimer_dom"/>
</dbReference>
<dbReference type="InterPro" id="IPR046450">
    <property type="entry name" value="PA_dom_sf"/>
</dbReference>
<dbReference type="STRING" id="1658172.A0A1B7P0T3"/>
<evidence type="ECO:0000259" key="5">
    <source>
        <dbReference type="Pfam" id="PF04253"/>
    </source>
</evidence>
<name>A0A1B7P0T3_9EURO</name>
<dbReference type="EMBL" id="LGUA01000278">
    <property type="protein sequence ID" value="OAX82630.1"/>
    <property type="molecule type" value="Genomic_DNA"/>
</dbReference>
<dbReference type="Pfam" id="PF04253">
    <property type="entry name" value="TFR_dimer"/>
    <property type="match status" value="1"/>
</dbReference>
<evidence type="ECO:0008006" key="9">
    <source>
        <dbReference type="Google" id="ProtNLM"/>
    </source>
</evidence>
<feature type="domain" description="PA" evidence="4">
    <location>
        <begin position="313"/>
        <end position="399"/>
    </location>
</feature>
<evidence type="ECO:0000256" key="2">
    <source>
        <dbReference type="SAM" id="MobiDB-lite"/>
    </source>
</evidence>
<feature type="compositionally biased region" description="Low complexity" evidence="2">
    <location>
        <begin position="21"/>
        <end position="30"/>
    </location>
</feature>
<feature type="domain" description="Transferrin receptor-like dimerisation" evidence="5">
    <location>
        <begin position="771"/>
        <end position="896"/>
    </location>
</feature>
<dbReference type="SUPFAM" id="SSF47672">
    <property type="entry name" value="Transferrin receptor-like dimerisation domain"/>
    <property type="match status" value="1"/>
</dbReference>